<reference evidence="6 7" key="1">
    <citation type="journal article" date="2016" name="Nat. Commun.">
        <title>Thousands of microbial genomes shed light on interconnected biogeochemical processes in an aquifer system.</title>
        <authorList>
            <person name="Anantharaman K."/>
            <person name="Brown C.T."/>
            <person name="Hug L.A."/>
            <person name="Sharon I."/>
            <person name="Castelle C.J."/>
            <person name="Probst A.J."/>
            <person name="Thomas B.C."/>
            <person name="Singh A."/>
            <person name="Wilkins M.J."/>
            <person name="Karaoz U."/>
            <person name="Brodie E.L."/>
            <person name="Williams K.H."/>
            <person name="Hubbard S.S."/>
            <person name="Banfield J.F."/>
        </authorList>
    </citation>
    <scope>NUCLEOTIDE SEQUENCE [LARGE SCALE GENOMIC DNA]</scope>
</reference>
<dbReference type="CDD" id="cd07062">
    <property type="entry name" value="Peptidase_S66_mccF_like"/>
    <property type="match status" value="1"/>
</dbReference>
<feature type="domain" description="LD-carboxypeptidase N-terminal" evidence="4">
    <location>
        <begin position="16"/>
        <end position="134"/>
    </location>
</feature>
<evidence type="ECO:0000256" key="3">
    <source>
        <dbReference type="PIRSR" id="PIRSR028757-1"/>
    </source>
</evidence>
<dbReference type="PIRSF" id="PIRSF028757">
    <property type="entry name" value="LD-carboxypeptidase"/>
    <property type="match status" value="1"/>
</dbReference>
<accession>A0A1F6BRY6</accession>
<dbReference type="InterPro" id="IPR027478">
    <property type="entry name" value="LdcA_N"/>
</dbReference>
<sequence>MHIIFPKKLQKGDEARVIAPSRSLGIVSEEVRSVANRRFAELGLKISFGRHAEEKDDFFSSSIQSRVEDLHEAFLDANVVAIFTAIGGFNCNQLFQYFDWNLIQNNPKILCGYSDITALSNAMFTKTGLVSYSGPHYSTFGQELYFDYTLDYAKRCLFSNNRFQIHPSMEWSDDLWYKNQKTRDLIPNRGFLVINEGRASGRILGGNLGTFNLLQGTEYFPNLRDSILFLEDDLESLPHTFDRDLQSLIHVPGFAGVRGIVIGRFQKASNMPDELLIKIIKTKKELDRLPILANVDFGHTDPKFTFPIGGEANMEILNGKAKLEIVKH</sequence>
<dbReference type="Gene3D" id="3.40.50.10740">
    <property type="entry name" value="Class I glutamine amidotransferase-like"/>
    <property type="match status" value="1"/>
</dbReference>
<dbReference type="AlphaFoldDB" id="A0A1F6BRY6"/>
<feature type="active site" description="Nucleophile" evidence="3">
    <location>
        <position position="114"/>
    </location>
</feature>
<feature type="domain" description="LD-carboxypeptidase C-terminal" evidence="5">
    <location>
        <begin position="200"/>
        <end position="313"/>
    </location>
</feature>
<gene>
    <name evidence="6" type="ORF">A3A21_00075</name>
</gene>
<dbReference type="PANTHER" id="PTHR30237">
    <property type="entry name" value="MURAMOYLTETRAPEPTIDE CARBOXYPEPTIDASE"/>
    <property type="match status" value="1"/>
</dbReference>
<evidence type="ECO:0000313" key="6">
    <source>
        <dbReference type="EMBL" id="OGG39686.1"/>
    </source>
</evidence>
<name>A0A1F6BRY6_9BACT</name>
<dbReference type="Pfam" id="PF17676">
    <property type="entry name" value="Peptidase_S66C"/>
    <property type="match status" value="1"/>
</dbReference>
<dbReference type="InterPro" id="IPR027461">
    <property type="entry name" value="Carboxypeptidase_A_C_sf"/>
</dbReference>
<feature type="active site" description="Charge relay system" evidence="3">
    <location>
        <position position="299"/>
    </location>
</feature>
<evidence type="ECO:0000256" key="2">
    <source>
        <dbReference type="ARBA" id="ARBA00022801"/>
    </source>
</evidence>
<dbReference type="SUPFAM" id="SSF52317">
    <property type="entry name" value="Class I glutamine amidotransferase-like"/>
    <property type="match status" value="1"/>
</dbReference>
<dbReference type="InterPro" id="IPR040921">
    <property type="entry name" value="Peptidase_S66C"/>
</dbReference>
<dbReference type="Pfam" id="PF02016">
    <property type="entry name" value="Peptidase_S66"/>
    <property type="match status" value="1"/>
</dbReference>
<dbReference type="Proteomes" id="UP000176996">
    <property type="component" value="Unassembled WGS sequence"/>
</dbReference>
<evidence type="ECO:0000259" key="5">
    <source>
        <dbReference type="Pfam" id="PF17676"/>
    </source>
</evidence>
<dbReference type="Gene3D" id="3.50.30.60">
    <property type="entry name" value="LD-carboxypeptidase A C-terminal domain-like"/>
    <property type="match status" value="1"/>
</dbReference>
<keyword evidence="2" id="KW-0378">Hydrolase</keyword>
<comment type="similarity">
    <text evidence="1">Belongs to the peptidase S66 family.</text>
</comment>
<dbReference type="EMBL" id="MFKK01000037">
    <property type="protein sequence ID" value="OGG39686.1"/>
    <property type="molecule type" value="Genomic_DNA"/>
</dbReference>
<dbReference type="PANTHER" id="PTHR30237:SF6">
    <property type="entry name" value="CARBOXYPEPTIDASE YOCD-RELATED"/>
    <property type="match status" value="1"/>
</dbReference>
<dbReference type="SUPFAM" id="SSF141986">
    <property type="entry name" value="LD-carboxypeptidase A C-terminal domain-like"/>
    <property type="match status" value="1"/>
</dbReference>
<dbReference type="GO" id="GO:0016787">
    <property type="term" value="F:hydrolase activity"/>
    <property type="evidence" value="ECO:0007669"/>
    <property type="project" value="UniProtKB-KW"/>
</dbReference>
<evidence type="ECO:0000259" key="4">
    <source>
        <dbReference type="Pfam" id="PF02016"/>
    </source>
</evidence>
<dbReference type="InterPro" id="IPR040449">
    <property type="entry name" value="Peptidase_S66_N"/>
</dbReference>
<dbReference type="STRING" id="1798471.A3A21_00075"/>
<evidence type="ECO:0000313" key="7">
    <source>
        <dbReference type="Proteomes" id="UP000176996"/>
    </source>
</evidence>
<organism evidence="6 7">
    <name type="scientific">Candidatus Jorgensenbacteria bacterium RIFCSPLOWO2_01_FULL_45_25b</name>
    <dbReference type="NCBI Taxonomy" id="1798471"/>
    <lineage>
        <taxon>Bacteria</taxon>
        <taxon>Candidatus Joergenseniibacteriota</taxon>
    </lineage>
</organism>
<dbReference type="InterPro" id="IPR029062">
    <property type="entry name" value="Class_I_gatase-like"/>
</dbReference>
<feature type="active site" description="Charge relay system" evidence="3">
    <location>
        <position position="231"/>
    </location>
</feature>
<comment type="caution">
    <text evidence="6">The sequence shown here is derived from an EMBL/GenBank/DDBJ whole genome shotgun (WGS) entry which is preliminary data.</text>
</comment>
<protein>
    <submittedName>
        <fullName evidence="6">Peptidase S66</fullName>
    </submittedName>
</protein>
<evidence type="ECO:0000256" key="1">
    <source>
        <dbReference type="ARBA" id="ARBA00010233"/>
    </source>
</evidence>
<dbReference type="InterPro" id="IPR003507">
    <property type="entry name" value="S66_fam"/>
</dbReference>
<proteinExistence type="inferred from homology"/>